<gene>
    <name evidence="1" type="ORF">LEP1GSC081_0226</name>
</gene>
<organism evidence="1 2">
    <name type="scientific">Leptospira kirschneri str. H1</name>
    <dbReference type="NCBI Taxonomy" id="1049966"/>
    <lineage>
        <taxon>Bacteria</taxon>
        <taxon>Pseudomonadati</taxon>
        <taxon>Spirochaetota</taxon>
        <taxon>Spirochaetia</taxon>
        <taxon>Leptospirales</taxon>
        <taxon>Leptospiraceae</taxon>
        <taxon>Leptospira</taxon>
    </lineage>
</organism>
<reference evidence="1 2" key="1">
    <citation type="submission" date="2012-10" db="EMBL/GenBank/DDBJ databases">
        <authorList>
            <person name="Harkins D.M."/>
            <person name="Durkin A.S."/>
            <person name="Brinkac L.M."/>
            <person name="Selengut J.D."/>
            <person name="Sanka R."/>
            <person name="DePew J."/>
            <person name="Purushe J."/>
            <person name="Peacock S.J."/>
            <person name="Thaipadungpanit J."/>
            <person name="Wuthiekanun V.W."/>
            <person name="Day N.P."/>
            <person name="Vinetz J.M."/>
            <person name="Sutton G.G."/>
            <person name="Nelson W.C."/>
            <person name="Fouts D.E."/>
        </authorList>
    </citation>
    <scope>NUCLEOTIDE SEQUENCE [LARGE SCALE GENOMIC DNA]</scope>
    <source>
        <strain evidence="1 2">H1</strain>
    </source>
</reference>
<evidence type="ECO:0000313" key="2">
    <source>
        <dbReference type="Proteomes" id="UP000006253"/>
    </source>
</evidence>
<name>A0A0E2B8X1_9LEPT</name>
<comment type="caution">
    <text evidence="1">The sequence shown here is derived from an EMBL/GenBank/DDBJ whole genome shotgun (WGS) entry which is preliminary data.</text>
</comment>
<dbReference type="AlphaFoldDB" id="A0A0E2B8X1"/>
<proteinExistence type="predicted"/>
<dbReference type="EMBL" id="AHMY02000069">
    <property type="protein sequence ID" value="EKO13560.1"/>
    <property type="molecule type" value="Genomic_DNA"/>
</dbReference>
<sequence>MIQIIKRYKFILVLLAVLSPLKEKDTSSCGRFRKSGGRIGFSFEDGSYSFAFASI</sequence>
<evidence type="ECO:0000313" key="1">
    <source>
        <dbReference type="EMBL" id="EKO13560.1"/>
    </source>
</evidence>
<protein>
    <submittedName>
        <fullName evidence="1">Uncharacterized protein</fullName>
    </submittedName>
</protein>
<dbReference type="Proteomes" id="UP000006253">
    <property type="component" value="Unassembled WGS sequence"/>
</dbReference>
<accession>A0A0E2B8X1</accession>